<proteinExistence type="predicted"/>
<dbReference type="AlphaFoldDB" id="A0A699XBJ4"/>
<reference evidence="2" key="1">
    <citation type="journal article" date="2019" name="Sci. Rep.">
        <title>Draft genome of Tanacetum cinerariifolium, the natural source of mosquito coil.</title>
        <authorList>
            <person name="Yamashiro T."/>
            <person name="Shiraishi A."/>
            <person name="Satake H."/>
            <person name="Nakayama K."/>
        </authorList>
    </citation>
    <scope>NUCLEOTIDE SEQUENCE</scope>
</reference>
<feature type="non-terminal residue" evidence="2">
    <location>
        <position position="1"/>
    </location>
</feature>
<comment type="caution">
    <text evidence="2">The sequence shown here is derived from an EMBL/GenBank/DDBJ whole genome shotgun (WGS) entry which is preliminary data.</text>
</comment>
<evidence type="ECO:0000256" key="1">
    <source>
        <dbReference type="SAM" id="MobiDB-lite"/>
    </source>
</evidence>
<protein>
    <submittedName>
        <fullName evidence="2">Uncharacterized protein</fullName>
    </submittedName>
</protein>
<dbReference type="EMBL" id="BKCJ011815316">
    <property type="protein sequence ID" value="GFD55216.1"/>
    <property type="molecule type" value="Genomic_DNA"/>
</dbReference>
<feature type="compositionally biased region" description="Basic and acidic residues" evidence="1">
    <location>
        <begin position="80"/>
        <end position="90"/>
    </location>
</feature>
<gene>
    <name evidence="2" type="ORF">Tci_927185</name>
</gene>
<accession>A0A699XBJ4</accession>
<organism evidence="2">
    <name type="scientific">Tanacetum cinerariifolium</name>
    <name type="common">Dalmatian daisy</name>
    <name type="synonym">Chrysanthemum cinerariifolium</name>
    <dbReference type="NCBI Taxonomy" id="118510"/>
    <lineage>
        <taxon>Eukaryota</taxon>
        <taxon>Viridiplantae</taxon>
        <taxon>Streptophyta</taxon>
        <taxon>Embryophyta</taxon>
        <taxon>Tracheophyta</taxon>
        <taxon>Spermatophyta</taxon>
        <taxon>Magnoliopsida</taxon>
        <taxon>eudicotyledons</taxon>
        <taxon>Gunneridae</taxon>
        <taxon>Pentapetalae</taxon>
        <taxon>asterids</taxon>
        <taxon>campanulids</taxon>
        <taxon>Asterales</taxon>
        <taxon>Asteraceae</taxon>
        <taxon>Asteroideae</taxon>
        <taxon>Anthemideae</taxon>
        <taxon>Anthemidinae</taxon>
        <taxon>Tanacetum</taxon>
    </lineage>
</organism>
<evidence type="ECO:0000313" key="2">
    <source>
        <dbReference type="EMBL" id="GFD55216.1"/>
    </source>
</evidence>
<sequence>AADQRIPRSGTADRGGARQLPRRQPQGHRRDRGRAAGAGHHRGREHAVHVLPVHCRRQADPDHYLRPGHRPGQRPGPGAEPRDAHRAQAA</sequence>
<feature type="region of interest" description="Disordered" evidence="1">
    <location>
        <begin position="1"/>
        <end position="90"/>
    </location>
</feature>
<name>A0A699XBJ4_TANCI</name>